<comment type="caution">
    <text evidence="1">The sequence shown here is derived from an EMBL/GenBank/DDBJ whole genome shotgun (WGS) entry which is preliminary data.</text>
</comment>
<organism evidence="1 2">
    <name type="scientific">Monilinia fructigena</name>
    <dbReference type="NCBI Taxonomy" id="38457"/>
    <lineage>
        <taxon>Eukaryota</taxon>
        <taxon>Fungi</taxon>
        <taxon>Dikarya</taxon>
        <taxon>Ascomycota</taxon>
        <taxon>Pezizomycotina</taxon>
        <taxon>Leotiomycetes</taxon>
        <taxon>Helotiales</taxon>
        <taxon>Sclerotiniaceae</taxon>
        <taxon>Monilinia</taxon>
    </lineage>
</organism>
<protein>
    <submittedName>
        <fullName evidence="1">Uncharacterized protein</fullName>
    </submittedName>
</protein>
<accession>A0A395J1Z2</accession>
<reference evidence="1 2" key="1">
    <citation type="submission" date="2018-06" db="EMBL/GenBank/DDBJ databases">
        <title>Genome Sequence of the Brown Rot Fungal Pathogen Monilinia fructigena.</title>
        <authorList>
            <person name="Landi L."/>
            <person name="De Miccolis Angelini R.M."/>
            <person name="Pollastro S."/>
            <person name="Abate D."/>
            <person name="Faretra F."/>
            <person name="Romanazzi G."/>
        </authorList>
    </citation>
    <scope>NUCLEOTIDE SEQUENCE [LARGE SCALE GENOMIC DNA]</scope>
    <source>
        <strain evidence="1 2">Mfrg269</strain>
    </source>
</reference>
<dbReference type="EMBL" id="QKRW01000006">
    <property type="protein sequence ID" value="RAL66517.1"/>
    <property type="molecule type" value="Genomic_DNA"/>
</dbReference>
<evidence type="ECO:0000313" key="2">
    <source>
        <dbReference type="Proteomes" id="UP000249056"/>
    </source>
</evidence>
<keyword evidence="2" id="KW-1185">Reference proteome</keyword>
<sequence length="79" mass="9242">MEGDEYDIPSVAGWRTWTWIQIITLHTQTNICQRVLHWSIISYVTRNLLHLGSPFHSSRRIPPRLTSPHKIQINSLIPL</sequence>
<proteinExistence type="predicted"/>
<dbReference type="AlphaFoldDB" id="A0A395J1Z2"/>
<name>A0A395J1Z2_9HELO</name>
<gene>
    <name evidence="1" type="ORF">DID88_006207</name>
</gene>
<dbReference type="Proteomes" id="UP000249056">
    <property type="component" value="Unassembled WGS sequence"/>
</dbReference>
<evidence type="ECO:0000313" key="1">
    <source>
        <dbReference type="EMBL" id="RAL66517.1"/>
    </source>
</evidence>